<dbReference type="SUPFAM" id="SSF48239">
    <property type="entry name" value="Terpenoid cyclases/Protein prenyltransferases"/>
    <property type="match status" value="1"/>
</dbReference>
<organism evidence="3 4">
    <name type="scientific">Quercus lobata</name>
    <name type="common">Valley oak</name>
    <dbReference type="NCBI Taxonomy" id="97700"/>
    <lineage>
        <taxon>Eukaryota</taxon>
        <taxon>Viridiplantae</taxon>
        <taxon>Streptophyta</taxon>
        <taxon>Embryophyta</taxon>
        <taxon>Tracheophyta</taxon>
        <taxon>Spermatophyta</taxon>
        <taxon>Magnoliopsida</taxon>
        <taxon>eudicotyledons</taxon>
        <taxon>Gunneridae</taxon>
        <taxon>Pentapetalae</taxon>
        <taxon>rosids</taxon>
        <taxon>fabids</taxon>
        <taxon>Fagales</taxon>
        <taxon>Fagaceae</taxon>
        <taxon>Quercus</taxon>
    </lineage>
</organism>
<dbReference type="InParanoid" id="A0A7N2L2V9"/>
<dbReference type="Pfam" id="PF01397">
    <property type="entry name" value="Terpene_synth"/>
    <property type="match status" value="1"/>
</dbReference>
<dbReference type="OMA" id="RDNTHIN"/>
<dbReference type="GO" id="GO:0016114">
    <property type="term" value="P:terpenoid biosynthetic process"/>
    <property type="evidence" value="ECO:0007669"/>
    <property type="project" value="InterPro"/>
</dbReference>
<dbReference type="Gramene" id="QL02p098145:mrna">
    <property type="protein sequence ID" value="QL02p098145:mrna"/>
    <property type="gene ID" value="QL02p098145"/>
</dbReference>
<sequence length="219" mass="25478">MVFFQGQEYERRIQKLKEDVRIIFANAVDSVATFELIDSINKLGLASHFDIEIKEALDTIASTKMKISSSEEDLYTTALCFRLFRQHGYEVSQDMFRGFMDEKTGLFRDNTHINIKEMLELLEASYLGLEGENILDVARDFLTATLKERISSLDSDLAKQVVHVLELPSQRRVQWFDVKWHINSYEKDIHMNSSILELAKPHFNIVQAKLQKDLRESSR</sequence>
<name>A0A7N2L2V9_QUELO</name>
<dbReference type="InterPro" id="IPR008930">
    <property type="entry name" value="Terpenoid_cyclase/PrenylTrfase"/>
</dbReference>
<evidence type="ECO:0000256" key="1">
    <source>
        <dbReference type="ARBA" id="ARBA00001946"/>
    </source>
</evidence>
<accession>A0A7N2L2V9</accession>
<dbReference type="Gene3D" id="1.10.600.10">
    <property type="entry name" value="Farnesyl Diphosphate Synthase"/>
    <property type="match status" value="1"/>
</dbReference>
<proteinExistence type="predicted"/>
<dbReference type="PANTHER" id="PTHR31225">
    <property type="entry name" value="OS04G0344100 PROTEIN-RELATED"/>
    <property type="match status" value="1"/>
</dbReference>
<dbReference type="Gene3D" id="1.50.10.130">
    <property type="entry name" value="Terpene synthase, N-terminal domain"/>
    <property type="match status" value="1"/>
</dbReference>
<reference evidence="3" key="2">
    <citation type="submission" date="2021-01" db="UniProtKB">
        <authorList>
            <consortium name="EnsemblPlants"/>
        </authorList>
    </citation>
    <scope>IDENTIFICATION</scope>
</reference>
<dbReference type="AlphaFoldDB" id="A0A7N2L2V9"/>
<dbReference type="InterPro" id="IPR001906">
    <property type="entry name" value="Terpene_synth_N"/>
</dbReference>
<dbReference type="Proteomes" id="UP000594261">
    <property type="component" value="Chromosome 2"/>
</dbReference>
<dbReference type="EnsemblPlants" id="QL02p098145:mrna">
    <property type="protein sequence ID" value="QL02p098145:mrna"/>
    <property type="gene ID" value="QL02p098145"/>
</dbReference>
<comment type="cofactor">
    <cofactor evidence="1">
        <name>Mg(2+)</name>
        <dbReference type="ChEBI" id="CHEBI:18420"/>
    </cofactor>
</comment>
<dbReference type="GO" id="GO:0010333">
    <property type="term" value="F:terpene synthase activity"/>
    <property type="evidence" value="ECO:0007669"/>
    <property type="project" value="InterPro"/>
</dbReference>
<dbReference type="PANTHER" id="PTHR31225:SF94">
    <property type="entry name" value="ALPHA-FARNESENE SYNTHASE"/>
    <property type="match status" value="1"/>
</dbReference>
<dbReference type="InterPro" id="IPR050148">
    <property type="entry name" value="Terpene_synthase-like"/>
</dbReference>
<protein>
    <recommendedName>
        <fullName evidence="2">Terpene synthase N-terminal domain-containing protein</fullName>
    </recommendedName>
</protein>
<reference evidence="4" key="1">
    <citation type="journal article" date="2016" name="G3 (Bethesda)">
        <title>First Draft Assembly and Annotation of the Genome of a California Endemic Oak Quercus lobata Nee (Fagaceae).</title>
        <authorList>
            <person name="Sork V.L."/>
            <person name="Fitz-Gibbon S.T."/>
            <person name="Puiu D."/>
            <person name="Crepeau M."/>
            <person name="Gugger P.F."/>
            <person name="Sherman R."/>
            <person name="Stevens K."/>
            <person name="Langley C.H."/>
            <person name="Pellegrini M."/>
            <person name="Salzberg S.L."/>
        </authorList>
    </citation>
    <scope>NUCLEOTIDE SEQUENCE [LARGE SCALE GENOMIC DNA]</scope>
    <source>
        <strain evidence="4">cv. SW786</strain>
    </source>
</reference>
<dbReference type="InterPro" id="IPR036965">
    <property type="entry name" value="Terpene_synth_N_sf"/>
</dbReference>
<dbReference type="InterPro" id="IPR008949">
    <property type="entry name" value="Isoprenoid_synthase_dom_sf"/>
</dbReference>
<evidence type="ECO:0000259" key="2">
    <source>
        <dbReference type="Pfam" id="PF01397"/>
    </source>
</evidence>
<evidence type="ECO:0000313" key="4">
    <source>
        <dbReference type="Proteomes" id="UP000594261"/>
    </source>
</evidence>
<keyword evidence="4" id="KW-1185">Reference proteome</keyword>
<evidence type="ECO:0000313" key="3">
    <source>
        <dbReference type="EnsemblPlants" id="QL02p098145:mrna"/>
    </source>
</evidence>
<feature type="domain" description="Terpene synthase N-terminal" evidence="2">
    <location>
        <begin position="7"/>
        <end position="165"/>
    </location>
</feature>